<proteinExistence type="predicted"/>
<dbReference type="SUPFAM" id="SSF89562">
    <property type="entry name" value="RraA-like"/>
    <property type="match status" value="1"/>
</dbReference>
<dbReference type="InterPro" id="IPR005493">
    <property type="entry name" value="RraA/RraA-like"/>
</dbReference>
<comment type="cofactor">
    <cofactor evidence="1">
        <name>a divalent metal cation</name>
        <dbReference type="ChEBI" id="CHEBI:60240"/>
    </cofactor>
</comment>
<dbReference type="Proteomes" id="UP000236884">
    <property type="component" value="Chromosome"/>
</dbReference>
<evidence type="ECO:0000256" key="2">
    <source>
        <dbReference type="ARBA" id="ARBA00016549"/>
    </source>
</evidence>
<dbReference type="KEGG" id="vgo:GJW-30_1_00813"/>
<dbReference type="PANTHER" id="PTHR33254">
    <property type="entry name" value="4-HYDROXY-4-METHYL-2-OXOGLUTARATE ALDOLASE 3-RELATED"/>
    <property type="match status" value="1"/>
</dbReference>
<name>A0A0S3PQQ2_9BRAD</name>
<dbReference type="RefSeq" id="WP_096351958.1">
    <property type="nucleotide sequence ID" value="NZ_AP014946.1"/>
</dbReference>
<reference evidence="6 7" key="1">
    <citation type="submission" date="2015-08" db="EMBL/GenBank/DDBJ databases">
        <title>Investigation of the bacterial diversity of lava forest soil.</title>
        <authorList>
            <person name="Lee J.S."/>
        </authorList>
    </citation>
    <scope>NUCLEOTIDE SEQUENCE [LARGE SCALE GENOMIC DNA]</scope>
    <source>
        <strain evidence="6 7">GJW-30</strain>
    </source>
</reference>
<keyword evidence="5" id="KW-0460">Magnesium</keyword>
<keyword evidence="7" id="KW-1185">Reference proteome</keyword>
<dbReference type="AlphaFoldDB" id="A0A0S3PQQ2"/>
<evidence type="ECO:0000256" key="3">
    <source>
        <dbReference type="ARBA" id="ARBA00029596"/>
    </source>
</evidence>
<dbReference type="Gene3D" id="3.50.30.40">
    <property type="entry name" value="Ribonuclease E inhibitor RraA/RraA-like"/>
    <property type="match status" value="1"/>
</dbReference>
<evidence type="ECO:0000313" key="6">
    <source>
        <dbReference type="EMBL" id="BAT58289.1"/>
    </source>
</evidence>
<dbReference type="Pfam" id="PF03737">
    <property type="entry name" value="RraA-like"/>
    <property type="match status" value="1"/>
</dbReference>
<evidence type="ECO:0000256" key="4">
    <source>
        <dbReference type="ARBA" id="ARBA00030169"/>
    </source>
</evidence>
<dbReference type="PANTHER" id="PTHR33254:SF4">
    <property type="entry name" value="4-HYDROXY-4-METHYL-2-OXOGLUTARATE ALDOLASE 3-RELATED"/>
    <property type="match status" value="1"/>
</dbReference>
<organism evidence="6 7">
    <name type="scientific">Variibacter gotjawalensis</name>
    <dbReference type="NCBI Taxonomy" id="1333996"/>
    <lineage>
        <taxon>Bacteria</taxon>
        <taxon>Pseudomonadati</taxon>
        <taxon>Pseudomonadota</taxon>
        <taxon>Alphaproteobacteria</taxon>
        <taxon>Hyphomicrobiales</taxon>
        <taxon>Nitrobacteraceae</taxon>
        <taxon>Variibacter</taxon>
    </lineage>
</organism>
<sequence>MSELTTRHFEFLRSIDTPTVCNLVEMVAPHRRGFGYTVKHLHCPFPDLPPIVGFAKTAKIKSKDAVKGESYMGKRMDYLDYIASKPQPGISVIEDIDGEFIGYGAFWGEVQTNVHKGLGLLGVVTNGSIRDIPMVAKGFQMLAGSLSPSHAWVHLEDFGTPVNIHGMAVESGDLIHADQHGAVVVPTDVVDEMMKANVGLMEREARIIQAANDPVDTLAKVKAAMAG</sequence>
<evidence type="ECO:0000256" key="5">
    <source>
        <dbReference type="PIRSR" id="PIRSR605493-1"/>
    </source>
</evidence>
<keyword evidence="5" id="KW-0479">Metal-binding</keyword>
<evidence type="ECO:0000256" key="1">
    <source>
        <dbReference type="ARBA" id="ARBA00001968"/>
    </source>
</evidence>
<comment type="cofactor">
    <cofactor evidence="5">
        <name>Mg(2+)</name>
        <dbReference type="ChEBI" id="CHEBI:18420"/>
    </cofactor>
</comment>
<dbReference type="EMBL" id="AP014946">
    <property type="protein sequence ID" value="BAT58289.1"/>
    <property type="molecule type" value="Genomic_DNA"/>
</dbReference>
<dbReference type="OrthoDB" id="8912551at2"/>
<dbReference type="CDD" id="cd16841">
    <property type="entry name" value="RraA_family"/>
    <property type="match status" value="1"/>
</dbReference>
<evidence type="ECO:0000313" key="7">
    <source>
        <dbReference type="Proteomes" id="UP000236884"/>
    </source>
</evidence>
<dbReference type="InterPro" id="IPR036704">
    <property type="entry name" value="RraA/RraA-like_sf"/>
</dbReference>
<dbReference type="GO" id="GO:0046872">
    <property type="term" value="F:metal ion binding"/>
    <property type="evidence" value="ECO:0007669"/>
    <property type="project" value="UniProtKB-KW"/>
</dbReference>
<feature type="binding site" evidence="5">
    <location>
        <position position="131"/>
    </location>
    <ligand>
        <name>Mg(2+)</name>
        <dbReference type="ChEBI" id="CHEBI:18420"/>
    </ligand>
</feature>
<accession>A0A0S3PQQ2</accession>
<gene>
    <name evidence="6" type="ORF">GJW-30_1_00813</name>
</gene>
<feature type="binding site" evidence="5">
    <location>
        <position position="130"/>
    </location>
    <ligand>
        <name>substrate</name>
    </ligand>
</feature>
<protein>
    <recommendedName>
        <fullName evidence="2">Putative 4-hydroxy-4-methyl-2-oxoglutarate aldolase</fullName>
    </recommendedName>
    <alternativeName>
        <fullName evidence="3">Regulator of ribonuclease activity homolog</fullName>
    </alternativeName>
    <alternativeName>
        <fullName evidence="4">RraA-like protein</fullName>
    </alternativeName>
</protein>